<evidence type="ECO:0000259" key="5">
    <source>
        <dbReference type="Pfam" id="PF20464"/>
    </source>
</evidence>
<dbReference type="InterPro" id="IPR046818">
    <property type="entry name" value="MmeI_C"/>
</dbReference>
<protein>
    <recommendedName>
        <fullName evidence="1">site-specific DNA-methyltransferase (adenine-specific)</fullName>
        <ecNumber evidence="1">2.1.1.72</ecNumber>
    </recommendedName>
</protein>
<dbReference type="OrthoDB" id="9806213at2"/>
<dbReference type="InterPro" id="IPR046819">
    <property type="entry name" value="MmeI_hel"/>
</dbReference>
<feature type="domain" description="MmeI-like helicase spacer" evidence="6">
    <location>
        <begin position="171"/>
        <end position="248"/>
    </location>
</feature>
<dbReference type="PANTHER" id="PTHR33841">
    <property type="entry name" value="DNA METHYLTRANSFERASE YEEA-RELATED"/>
    <property type="match status" value="1"/>
</dbReference>
<dbReference type="InterPro" id="IPR046816">
    <property type="entry name" value="MmeI_Mtase"/>
</dbReference>
<keyword evidence="2" id="KW-0489">Methyltransferase</keyword>
<gene>
    <name evidence="10" type="ORF">B5C34_06445</name>
</gene>
<evidence type="ECO:0000259" key="6">
    <source>
        <dbReference type="Pfam" id="PF20465"/>
    </source>
</evidence>
<evidence type="ECO:0000256" key="2">
    <source>
        <dbReference type="ARBA" id="ARBA00022603"/>
    </source>
</evidence>
<name>A0A219B439_9SPHN</name>
<dbReference type="GO" id="GO:0032259">
    <property type="term" value="P:methylation"/>
    <property type="evidence" value="ECO:0007669"/>
    <property type="project" value="UniProtKB-KW"/>
</dbReference>
<dbReference type="Proteomes" id="UP000198462">
    <property type="component" value="Unassembled WGS sequence"/>
</dbReference>
<dbReference type="Pfam" id="PF20467">
    <property type="entry name" value="MmeI_C"/>
    <property type="match status" value="1"/>
</dbReference>
<feature type="domain" description="MmeI-like target recognition" evidence="7">
    <location>
        <begin position="609"/>
        <end position="814"/>
    </location>
</feature>
<dbReference type="InterPro" id="IPR029063">
    <property type="entry name" value="SAM-dependent_MTases_sf"/>
</dbReference>
<organism evidence="10 11">
    <name type="scientific">Pacificimonas flava</name>
    <dbReference type="NCBI Taxonomy" id="1234595"/>
    <lineage>
        <taxon>Bacteria</taxon>
        <taxon>Pseudomonadati</taxon>
        <taxon>Pseudomonadota</taxon>
        <taxon>Alphaproteobacteria</taxon>
        <taxon>Sphingomonadales</taxon>
        <taxon>Sphingosinicellaceae</taxon>
        <taxon>Pacificimonas</taxon>
    </lineage>
</organism>
<dbReference type="Pfam" id="PF20464">
    <property type="entry name" value="MmeI_N"/>
    <property type="match status" value="1"/>
</dbReference>
<dbReference type="PANTHER" id="PTHR33841:SF1">
    <property type="entry name" value="DNA METHYLTRANSFERASE A"/>
    <property type="match status" value="1"/>
</dbReference>
<dbReference type="InterPro" id="IPR046817">
    <property type="entry name" value="MmeI_N"/>
</dbReference>
<evidence type="ECO:0000313" key="11">
    <source>
        <dbReference type="Proteomes" id="UP000198462"/>
    </source>
</evidence>
<evidence type="ECO:0000259" key="9">
    <source>
        <dbReference type="Pfam" id="PF20473"/>
    </source>
</evidence>
<reference evidence="11" key="1">
    <citation type="submission" date="2017-05" db="EMBL/GenBank/DDBJ databases">
        <authorList>
            <person name="Lin X."/>
        </authorList>
    </citation>
    <scope>NUCLEOTIDE SEQUENCE [LARGE SCALE GENOMIC DNA]</scope>
    <source>
        <strain evidence="11">JLT2012</strain>
    </source>
</reference>
<dbReference type="Pfam" id="PF20465">
    <property type="entry name" value="MmeI_hel"/>
    <property type="match status" value="1"/>
</dbReference>
<dbReference type="EC" id="2.1.1.72" evidence="1"/>
<dbReference type="InterPro" id="IPR050953">
    <property type="entry name" value="N4_N6_ade-DNA_methylase"/>
</dbReference>
<accession>A0A219B439</accession>
<proteinExistence type="predicted"/>
<dbReference type="SUPFAM" id="SSF53335">
    <property type="entry name" value="S-adenosyl-L-methionine-dependent methyltransferases"/>
    <property type="match status" value="1"/>
</dbReference>
<dbReference type="REBASE" id="229582">
    <property type="entry name" value="Pfl2012ORF6445P"/>
</dbReference>
<evidence type="ECO:0000256" key="3">
    <source>
        <dbReference type="ARBA" id="ARBA00022679"/>
    </source>
</evidence>
<feature type="domain" description="MmeI-like C-terminal" evidence="8">
    <location>
        <begin position="818"/>
        <end position="893"/>
    </location>
</feature>
<evidence type="ECO:0000256" key="1">
    <source>
        <dbReference type="ARBA" id="ARBA00011900"/>
    </source>
</evidence>
<comment type="catalytic activity">
    <reaction evidence="4">
        <text>a 2'-deoxyadenosine in DNA + S-adenosyl-L-methionine = an N(6)-methyl-2'-deoxyadenosine in DNA + S-adenosyl-L-homocysteine + H(+)</text>
        <dbReference type="Rhea" id="RHEA:15197"/>
        <dbReference type="Rhea" id="RHEA-COMP:12418"/>
        <dbReference type="Rhea" id="RHEA-COMP:12419"/>
        <dbReference type="ChEBI" id="CHEBI:15378"/>
        <dbReference type="ChEBI" id="CHEBI:57856"/>
        <dbReference type="ChEBI" id="CHEBI:59789"/>
        <dbReference type="ChEBI" id="CHEBI:90615"/>
        <dbReference type="ChEBI" id="CHEBI:90616"/>
        <dbReference type="EC" id="2.1.1.72"/>
    </reaction>
</comment>
<dbReference type="AlphaFoldDB" id="A0A219B439"/>
<keyword evidence="3" id="KW-0808">Transferase</keyword>
<dbReference type="InterPro" id="IPR046820">
    <property type="entry name" value="MmeI_TRD"/>
</dbReference>
<dbReference type="EMBL" id="NFZT01000001">
    <property type="protein sequence ID" value="OWV33140.1"/>
    <property type="molecule type" value="Genomic_DNA"/>
</dbReference>
<dbReference type="Pfam" id="PF20473">
    <property type="entry name" value="MmeI_Mtase"/>
    <property type="match status" value="1"/>
</dbReference>
<keyword evidence="11" id="KW-1185">Reference proteome</keyword>
<feature type="domain" description="MmeI-like N-terminal" evidence="5">
    <location>
        <begin position="1"/>
        <end position="159"/>
    </location>
</feature>
<dbReference type="GO" id="GO:0009007">
    <property type="term" value="F:site-specific DNA-methyltransferase (adenine-specific) activity"/>
    <property type="evidence" value="ECO:0007669"/>
    <property type="project" value="UniProtKB-EC"/>
</dbReference>
<evidence type="ECO:0000313" key="10">
    <source>
        <dbReference type="EMBL" id="OWV33140.1"/>
    </source>
</evidence>
<feature type="domain" description="MmeI-like DNA-methyltransferase" evidence="9">
    <location>
        <begin position="330"/>
        <end position="591"/>
    </location>
</feature>
<evidence type="ECO:0000256" key="4">
    <source>
        <dbReference type="ARBA" id="ARBA00047942"/>
    </source>
</evidence>
<sequence>MNVAEIELKLSELVAEPFDGAEFPFAFAEIYHAPKATLTKLRNSQDGKQDLFGGFLWKKKYYFQPADSGQSAETLEELKARKFARTESPRFLISTDGAEFSAFDTKADESVHCAYGELNDNFDFFLPLAGIEKFEAIEENPADIKAAGRLAKFHDEIIRANPEWADEGKRHELNLFMTRILFCMYAEDTGIIPENLFSKTVTEWGGPDGSSLRIVLKQIFDVMNVAESDRDGGATHINAFPFVNGGLFADQTEVPTFSKRATRYMLEASELDWREINPDIFGSMIQAVVDEEMRGDLGMHYTSVPNIMKVLQPLFLMSLEEELAEAHGHREERSMLKKLRNRISKIRVFDPACGSGNFLIIAYRELRQIEMRIFQREDELEGGQTKVRWESGIKLSNFFGIEYADFAAETAKLSLWIAEYQMNVRFKEMFGEAPSPLPLTEGGNIVHGNALRENWLEVCPPADDEEVETYLCGNPPYLGSTYQNAEQKRDMELVFSSFSSSYKNLDYVSAWYLKASDFINIAGGHAAFVATNSLCQGDSVGLLWPLIFSRNLEISFAHQSFPWRNLASKNAAVFCVIVGIRQRSNAAKLLFSDQIARRVKNIGPYLIEMPDIIVSKTRKPIQGFPTMDYGNKPTDGGNLILTPVEHEEIVEASPKASKFLRRLYGSQEIVKGIERWCVWINDSATDEAMQIPQIAKRVEAVRKFREESKAESTRDFAKFAYRFRQVQGNCDAEHVIVIPRVTTDRRKYLPVGLVSDQGIVLDSAFAIYEGSIAVFAILSSLMHITWVKAVCGKLKSDYRYSNTMGYNAFPLPKLEGRQLSELENIGWQILQERESHAGASLAWLYDPKTMPNGLKECHGLLDDTLEKIYIGRPFKDDTERLEHLFKMYAEMTAKNDKKKVRANA</sequence>
<dbReference type="RefSeq" id="WP_088711926.1">
    <property type="nucleotide sequence ID" value="NZ_NFZT01000001.1"/>
</dbReference>
<dbReference type="Gene3D" id="3.40.50.150">
    <property type="entry name" value="Vaccinia Virus protein VP39"/>
    <property type="match status" value="1"/>
</dbReference>
<evidence type="ECO:0000259" key="8">
    <source>
        <dbReference type="Pfam" id="PF20467"/>
    </source>
</evidence>
<evidence type="ECO:0000259" key="7">
    <source>
        <dbReference type="Pfam" id="PF20466"/>
    </source>
</evidence>
<dbReference type="Pfam" id="PF20466">
    <property type="entry name" value="MmeI_TRD"/>
    <property type="match status" value="1"/>
</dbReference>
<comment type="caution">
    <text evidence="10">The sequence shown here is derived from an EMBL/GenBank/DDBJ whole genome shotgun (WGS) entry which is preliminary data.</text>
</comment>